<proteinExistence type="predicted"/>
<dbReference type="OrthoDB" id="2242661at2"/>
<reference evidence="1 2" key="1">
    <citation type="journal article" date="2018" name="Genome Announc.">
        <title>Draft Genome Sequence of Lactococcus sp. Strain NtB2 (JCM 32569), Isolated from the Gut of the Higher Termite Nasutitermes takasagoensis.</title>
        <authorList>
            <person name="Noda S."/>
            <person name="Aihara C."/>
            <person name="Yuki M."/>
            <person name="Ohkuma M."/>
        </authorList>
    </citation>
    <scope>NUCLEOTIDE SEQUENCE [LARGE SCALE GENOMIC DNA]</scope>
    <source>
        <strain evidence="1 2">NtB2</strain>
    </source>
</reference>
<accession>A0A2R5HEH3</accession>
<dbReference type="RefSeq" id="WP_109245209.1">
    <property type="nucleotide sequence ID" value="NZ_BFFO01000002.1"/>
</dbReference>
<dbReference type="EMBL" id="BFFO01000002">
    <property type="protein sequence ID" value="GBG96216.1"/>
    <property type="molecule type" value="Genomic_DNA"/>
</dbReference>
<organism evidence="1 2">
    <name type="scientific">Lactococcus termiticola</name>
    <dbReference type="NCBI Taxonomy" id="2169526"/>
    <lineage>
        <taxon>Bacteria</taxon>
        <taxon>Bacillati</taxon>
        <taxon>Bacillota</taxon>
        <taxon>Bacilli</taxon>
        <taxon>Lactobacillales</taxon>
        <taxon>Streptococcaceae</taxon>
        <taxon>Lactococcus</taxon>
    </lineage>
</organism>
<keyword evidence="2" id="KW-1185">Reference proteome</keyword>
<evidence type="ECO:0000313" key="1">
    <source>
        <dbReference type="EMBL" id="GBG96216.1"/>
    </source>
</evidence>
<dbReference type="Proteomes" id="UP000245021">
    <property type="component" value="Unassembled WGS sequence"/>
</dbReference>
<dbReference type="AlphaFoldDB" id="A0A2R5HEH3"/>
<evidence type="ECO:0000313" key="2">
    <source>
        <dbReference type="Proteomes" id="UP000245021"/>
    </source>
</evidence>
<sequence length="78" mass="9056">MNAIEIKINKRETMVFDDWDNANLFIESFTQDFAENIVISAPKEAHPDHIEMSAVFYQPREPKPQGQEVLLLDIKLPK</sequence>
<gene>
    <name evidence="1" type="ORF">NtB2_00327</name>
</gene>
<protein>
    <submittedName>
        <fullName evidence="1">Uncharacterized protein</fullName>
    </submittedName>
</protein>
<name>A0A2R5HEH3_9LACT</name>
<comment type="caution">
    <text evidence="1">The sequence shown here is derived from an EMBL/GenBank/DDBJ whole genome shotgun (WGS) entry which is preliminary data.</text>
</comment>